<dbReference type="EMBL" id="JACHXN010000013">
    <property type="protein sequence ID" value="MBB3147672.1"/>
    <property type="molecule type" value="Genomic_DNA"/>
</dbReference>
<name>A0A839UFT2_9HYPH</name>
<organism evidence="6 7">
    <name type="scientific">Phyllobacterium trifolii</name>
    <dbReference type="NCBI Taxonomy" id="300193"/>
    <lineage>
        <taxon>Bacteria</taxon>
        <taxon>Pseudomonadati</taxon>
        <taxon>Pseudomonadota</taxon>
        <taxon>Alphaproteobacteria</taxon>
        <taxon>Hyphomicrobiales</taxon>
        <taxon>Phyllobacteriaceae</taxon>
        <taxon>Phyllobacterium</taxon>
    </lineage>
</organism>
<evidence type="ECO:0000256" key="1">
    <source>
        <dbReference type="ARBA" id="ARBA00007749"/>
    </source>
</evidence>
<dbReference type="GO" id="GO:0016787">
    <property type="term" value="F:hydrolase activity"/>
    <property type="evidence" value="ECO:0007669"/>
    <property type="project" value="UniProtKB-KW"/>
</dbReference>
<dbReference type="Pfam" id="PF00753">
    <property type="entry name" value="Lactamase_B"/>
    <property type="match status" value="1"/>
</dbReference>
<keyword evidence="7" id="KW-1185">Reference proteome</keyword>
<evidence type="ECO:0000259" key="5">
    <source>
        <dbReference type="Pfam" id="PF00753"/>
    </source>
</evidence>
<dbReference type="Proteomes" id="UP000554520">
    <property type="component" value="Unassembled WGS sequence"/>
</dbReference>
<dbReference type="PANTHER" id="PTHR42978">
    <property type="entry name" value="QUORUM-QUENCHING LACTONASE YTNP-RELATED-RELATED"/>
    <property type="match status" value="1"/>
</dbReference>
<protein>
    <submittedName>
        <fullName evidence="6">Glyoxylase-like metal-dependent hydrolase (Beta-lactamase superfamily II)</fullName>
    </submittedName>
</protein>
<reference evidence="6 7" key="1">
    <citation type="submission" date="2020-08" db="EMBL/GenBank/DDBJ databases">
        <title>Genomic Encyclopedia of Type Strains, Phase III (KMG-III): the genomes of soil and plant-associated and newly described type strains.</title>
        <authorList>
            <person name="Whitman W."/>
        </authorList>
    </citation>
    <scope>NUCLEOTIDE SEQUENCE [LARGE SCALE GENOMIC DNA]</scope>
    <source>
        <strain evidence="6 7">CECT 7015</strain>
    </source>
</reference>
<evidence type="ECO:0000313" key="6">
    <source>
        <dbReference type="EMBL" id="MBB3147672.1"/>
    </source>
</evidence>
<dbReference type="InterPro" id="IPR036866">
    <property type="entry name" value="RibonucZ/Hydroxyglut_hydro"/>
</dbReference>
<dbReference type="InterPro" id="IPR051013">
    <property type="entry name" value="MBL_superfamily_lactonases"/>
</dbReference>
<dbReference type="InterPro" id="IPR001279">
    <property type="entry name" value="Metallo-B-lactamas"/>
</dbReference>
<dbReference type="RefSeq" id="WP_158482264.1">
    <property type="nucleotide sequence ID" value="NZ_JACHXN010000013.1"/>
</dbReference>
<comment type="caution">
    <text evidence="6">The sequence shown here is derived from an EMBL/GenBank/DDBJ whole genome shotgun (WGS) entry which is preliminary data.</text>
</comment>
<feature type="domain" description="Metallo-beta-lactamase" evidence="5">
    <location>
        <begin position="31"/>
        <end position="94"/>
    </location>
</feature>
<dbReference type="AlphaFoldDB" id="A0A839UFT2"/>
<sequence>MPTDSLATNVKPVEKKPYFDAHYLAPDMVQLQASPLLIDTGQKRILVDTGLTSGTDWAARAGRLTKTLGAAGIAADSISMVVLTHCHPDHIGGLVADPAKQFPSADLILSEAELAIWNSPDAASKLPKWAAEFVPMVQR</sequence>
<comment type="similarity">
    <text evidence="1">Belongs to the metallo-beta-lactamase superfamily.</text>
</comment>
<gene>
    <name evidence="6" type="ORF">FHS21_004096</name>
</gene>
<accession>A0A839UFT2</accession>
<keyword evidence="2" id="KW-0479">Metal-binding</keyword>
<proteinExistence type="inferred from homology"/>
<keyword evidence="3 6" id="KW-0378">Hydrolase</keyword>
<dbReference type="Gene3D" id="3.60.15.10">
    <property type="entry name" value="Ribonuclease Z/Hydroxyacylglutathione hydrolase-like"/>
    <property type="match status" value="1"/>
</dbReference>
<evidence type="ECO:0000256" key="2">
    <source>
        <dbReference type="ARBA" id="ARBA00022723"/>
    </source>
</evidence>
<dbReference type="PANTHER" id="PTHR42978:SF6">
    <property type="entry name" value="QUORUM-QUENCHING LACTONASE YTNP-RELATED"/>
    <property type="match status" value="1"/>
</dbReference>
<evidence type="ECO:0000256" key="3">
    <source>
        <dbReference type="ARBA" id="ARBA00022801"/>
    </source>
</evidence>
<keyword evidence="4" id="KW-0862">Zinc</keyword>
<evidence type="ECO:0000256" key="4">
    <source>
        <dbReference type="ARBA" id="ARBA00022833"/>
    </source>
</evidence>
<evidence type="ECO:0000313" key="7">
    <source>
        <dbReference type="Proteomes" id="UP000554520"/>
    </source>
</evidence>
<dbReference type="SUPFAM" id="SSF56281">
    <property type="entry name" value="Metallo-hydrolase/oxidoreductase"/>
    <property type="match status" value="1"/>
</dbReference>
<dbReference type="GO" id="GO:0046872">
    <property type="term" value="F:metal ion binding"/>
    <property type="evidence" value="ECO:0007669"/>
    <property type="project" value="UniProtKB-KW"/>
</dbReference>